<comment type="caution">
    <text evidence="2">The sequence shown here is derived from an EMBL/GenBank/DDBJ whole genome shotgun (WGS) entry which is preliminary data.</text>
</comment>
<dbReference type="InterPro" id="IPR038717">
    <property type="entry name" value="Tc1-like_DDE_dom"/>
</dbReference>
<accession>A0AAV7JH91</accession>
<dbReference type="PANTHER" id="PTHR34305:SF1">
    <property type="entry name" value="SWIM-TYPE DOMAIN-CONTAINING PROTEIN"/>
    <property type="match status" value="1"/>
</dbReference>
<proteinExistence type="predicted"/>
<dbReference type="Pfam" id="PF13358">
    <property type="entry name" value="DDE_3"/>
    <property type="match status" value="1"/>
</dbReference>
<protein>
    <recommendedName>
        <fullName evidence="1">Tc1-like transposase DDE domain-containing protein</fullName>
    </recommendedName>
</protein>
<evidence type="ECO:0000259" key="1">
    <source>
        <dbReference type="Pfam" id="PF13358"/>
    </source>
</evidence>
<gene>
    <name evidence="2" type="ORF">LOD99_12081</name>
</gene>
<sequence>MKRRGLQYHQAVRIPALSQLHITKRMEWCKRMRGQNWSKVFFTDESSIWMNSGKIYVWTKKGQPINLPTFKHPAKLHIWGGISVMRKTNLKVFTENFNQERYKTVLNECLIQEANALYGNKWILQEDNSPIHTGNAAKAWKQEFVPHPIDWPSNSPDLNPIENLWAVLKKRLLKKRFTSSNELKEAILEIWNTFDPEFLKPFCLSMDKRIRLCIKGGDNFILEMAEKVTSQTGSDNIYPKKRKISEKEDISFITLDIDKVCLSEGESLKLIESDVPTWSKPDQCQPDCFSEPEMKQVEMPIIDQYVKLLILKSHIHKLEDSEYVIIADYDYSQGTVVLNKRRIIIETNSNLCANCYSDTCSHYQTFELCSQNDCLQVCEVNILEDIIYYFPSPNDIFLLTDDTFHNFQLNNDRWLCCSCSSKCKQHSRLHNILENTGSNTQKKFEYNTISTRAIPFNLDESQIAIYNHQLCHGINLPLNMYPEKEFCDYGFKFNEEEKLKLEKVGIVIYLENDIKEFKDYKVTISEEYIHVKKVIKLLCHTDPISGVFQFSLLEPNERKAIALLANGKSASEDSFNSLYQKMYTLDILFNSIKPNKDITCTGLPVYENPEVESAEPCLKKFPTHKRFSPGIVAIACKHRICYGFQILRQHESTVVIYNLLMTIFREQPKVIIYDNACNLHKTCMKRDPKYFVRQHF</sequence>
<feature type="domain" description="Tc1-like transposase DDE" evidence="1">
    <location>
        <begin position="40"/>
        <end position="183"/>
    </location>
</feature>
<dbReference type="PANTHER" id="PTHR34305">
    <property type="entry name" value="EXPRESSED PROTEIN"/>
    <property type="match status" value="1"/>
</dbReference>
<dbReference type="AlphaFoldDB" id="A0AAV7JH91"/>
<name>A0AAV7JH91_9METZ</name>
<organism evidence="2 3">
    <name type="scientific">Oopsacas minuta</name>
    <dbReference type="NCBI Taxonomy" id="111878"/>
    <lineage>
        <taxon>Eukaryota</taxon>
        <taxon>Metazoa</taxon>
        <taxon>Porifera</taxon>
        <taxon>Hexactinellida</taxon>
        <taxon>Hexasterophora</taxon>
        <taxon>Lyssacinosida</taxon>
        <taxon>Leucopsacidae</taxon>
        <taxon>Oopsacas</taxon>
    </lineage>
</organism>
<dbReference type="InterPro" id="IPR036397">
    <property type="entry name" value="RNaseH_sf"/>
</dbReference>
<evidence type="ECO:0000313" key="2">
    <source>
        <dbReference type="EMBL" id="KAI6648272.1"/>
    </source>
</evidence>
<dbReference type="Proteomes" id="UP001165289">
    <property type="component" value="Unassembled WGS sequence"/>
</dbReference>
<dbReference type="EMBL" id="JAKMXF010000332">
    <property type="protein sequence ID" value="KAI6648272.1"/>
    <property type="molecule type" value="Genomic_DNA"/>
</dbReference>
<dbReference type="GO" id="GO:0003676">
    <property type="term" value="F:nucleic acid binding"/>
    <property type="evidence" value="ECO:0007669"/>
    <property type="project" value="InterPro"/>
</dbReference>
<dbReference type="Gene3D" id="3.30.420.10">
    <property type="entry name" value="Ribonuclease H-like superfamily/Ribonuclease H"/>
    <property type="match status" value="1"/>
</dbReference>
<evidence type="ECO:0000313" key="3">
    <source>
        <dbReference type="Proteomes" id="UP001165289"/>
    </source>
</evidence>
<keyword evidence="3" id="KW-1185">Reference proteome</keyword>
<reference evidence="2 3" key="1">
    <citation type="journal article" date="2023" name="BMC Biol.">
        <title>The compact genome of the sponge Oopsacas minuta (Hexactinellida) is lacking key metazoan core genes.</title>
        <authorList>
            <person name="Santini S."/>
            <person name="Schenkelaars Q."/>
            <person name="Jourda C."/>
            <person name="Duchesne M."/>
            <person name="Belahbib H."/>
            <person name="Rocher C."/>
            <person name="Selva M."/>
            <person name="Riesgo A."/>
            <person name="Vervoort M."/>
            <person name="Leys S.P."/>
            <person name="Kodjabachian L."/>
            <person name="Le Bivic A."/>
            <person name="Borchiellini C."/>
            <person name="Claverie J.M."/>
            <person name="Renard E."/>
        </authorList>
    </citation>
    <scope>NUCLEOTIDE SEQUENCE [LARGE SCALE GENOMIC DNA]</scope>
    <source>
        <strain evidence="2">SPO-2</strain>
    </source>
</reference>